<dbReference type="Pfam" id="PF00172">
    <property type="entry name" value="Zn_clus"/>
    <property type="match status" value="1"/>
</dbReference>
<feature type="compositionally biased region" description="Basic and acidic residues" evidence="2">
    <location>
        <begin position="283"/>
        <end position="295"/>
    </location>
</feature>
<feature type="domain" description="Zn(2)-C6 fungal-type" evidence="3">
    <location>
        <begin position="129"/>
        <end position="163"/>
    </location>
</feature>
<reference evidence="4 5" key="1">
    <citation type="submission" date="2024-06" db="EMBL/GenBank/DDBJ databases">
        <title>Complete genome of Phlyctema vagabunda strain 19-DSS-EL-015.</title>
        <authorList>
            <person name="Fiorenzani C."/>
        </authorList>
    </citation>
    <scope>NUCLEOTIDE SEQUENCE [LARGE SCALE GENOMIC DNA]</scope>
    <source>
        <strain evidence="4 5">19-DSS-EL-015</strain>
    </source>
</reference>
<dbReference type="CDD" id="cd00067">
    <property type="entry name" value="GAL4"/>
    <property type="match status" value="1"/>
</dbReference>
<dbReference type="SMART" id="SM00066">
    <property type="entry name" value="GAL4"/>
    <property type="match status" value="1"/>
</dbReference>
<dbReference type="Proteomes" id="UP001629113">
    <property type="component" value="Unassembled WGS sequence"/>
</dbReference>
<evidence type="ECO:0000259" key="3">
    <source>
        <dbReference type="PROSITE" id="PS50048"/>
    </source>
</evidence>
<proteinExistence type="predicted"/>
<feature type="compositionally biased region" description="Basic and acidic residues" evidence="2">
    <location>
        <begin position="360"/>
        <end position="385"/>
    </location>
</feature>
<protein>
    <submittedName>
        <fullName evidence="4">C6 transcription factor</fullName>
    </submittedName>
</protein>
<keyword evidence="1" id="KW-0539">Nucleus</keyword>
<dbReference type="InterPro" id="IPR036864">
    <property type="entry name" value="Zn2-C6_fun-type_DNA-bd_sf"/>
</dbReference>
<evidence type="ECO:0000256" key="1">
    <source>
        <dbReference type="ARBA" id="ARBA00023242"/>
    </source>
</evidence>
<evidence type="ECO:0000313" key="5">
    <source>
        <dbReference type="Proteomes" id="UP001629113"/>
    </source>
</evidence>
<comment type="caution">
    <text evidence="4">The sequence shown here is derived from an EMBL/GenBank/DDBJ whole genome shotgun (WGS) entry which is preliminary data.</text>
</comment>
<dbReference type="PROSITE" id="PS00463">
    <property type="entry name" value="ZN2_CY6_FUNGAL_1"/>
    <property type="match status" value="1"/>
</dbReference>
<name>A0ABR4PT52_9HELO</name>
<feature type="region of interest" description="Disordered" evidence="2">
    <location>
        <begin position="187"/>
        <end position="385"/>
    </location>
</feature>
<feature type="compositionally biased region" description="Basic and acidic residues" evidence="2">
    <location>
        <begin position="13"/>
        <end position="27"/>
    </location>
</feature>
<sequence length="385" mass="42504">MSFQDGSGGYHPPPRDPRDPRDLREAESQYPPPPGEEDDRARLYHQRMPSSSSAVTLPSISQYDTQYAPPPPNGYAPDPRYQPSPYGAPPPPPPGQYRDDRAYQADYGRGAPQHMNFSQSAPRQRTAIACRYCRRRKIRCSGFDQNPEGRCSNCQRFQQECIFTPVSSAAQAFVPAHAVYPNMRNMGVGPDGRPRPMGSYPQGTQLFGAHGQPLGPLPPQPQPQSPYNDYPMASPTGSYSSFTDDRGQSASEPSRKRPLQDPHQTILPPPMPPNPPAYARSESSTRRPAADDEYRLPPVSPGPNTARAGSNYSPSSEHSSTSLQPPQQQSGLPSMSRTPPPNSRSSPGDRQDPMALGNIMEKRPEMDIDRNMLGRLDRSKDRKGQ</sequence>
<evidence type="ECO:0000313" key="4">
    <source>
        <dbReference type="EMBL" id="KAL3426539.1"/>
    </source>
</evidence>
<feature type="compositionally biased region" description="Pro residues" evidence="2">
    <location>
        <begin position="267"/>
        <end position="276"/>
    </location>
</feature>
<dbReference type="SUPFAM" id="SSF57701">
    <property type="entry name" value="Zn2/Cys6 DNA-binding domain"/>
    <property type="match status" value="1"/>
</dbReference>
<evidence type="ECO:0000256" key="2">
    <source>
        <dbReference type="SAM" id="MobiDB-lite"/>
    </source>
</evidence>
<dbReference type="PROSITE" id="PS50048">
    <property type="entry name" value="ZN2_CY6_FUNGAL_2"/>
    <property type="match status" value="1"/>
</dbReference>
<organism evidence="4 5">
    <name type="scientific">Phlyctema vagabunda</name>
    <dbReference type="NCBI Taxonomy" id="108571"/>
    <lineage>
        <taxon>Eukaryota</taxon>
        <taxon>Fungi</taxon>
        <taxon>Dikarya</taxon>
        <taxon>Ascomycota</taxon>
        <taxon>Pezizomycotina</taxon>
        <taxon>Leotiomycetes</taxon>
        <taxon>Helotiales</taxon>
        <taxon>Dermateaceae</taxon>
        <taxon>Phlyctema</taxon>
    </lineage>
</organism>
<feature type="region of interest" description="Disordered" evidence="2">
    <location>
        <begin position="1"/>
        <end position="101"/>
    </location>
</feature>
<feature type="compositionally biased region" description="Polar residues" evidence="2">
    <location>
        <begin position="48"/>
        <end position="65"/>
    </location>
</feature>
<gene>
    <name evidence="4" type="ORF">PVAG01_00048</name>
</gene>
<dbReference type="EMBL" id="JBFCZG010000001">
    <property type="protein sequence ID" value="KAL3426539.1"/>
    <property type="molecule type" value="Genomic_DNA"/>
</dbReference>
<feature type="compositionally biased region" description="Pro residues" evidence="2">
    <location>
        <begin position="215"/>
        <end position="224"/>
    </location>
</feature>
<accession>A0ABR4PT52</accession>
<feature type="compositionally biased region" description="Basic and acidic residues" evidence="2">
    <location>
        <begin position="243"/>
        <end position="260"/>
    </location>
</feature>
<dbReference type="InterPro" id="IPR001138">
    <property type="entry name" value="Zn2Cys6_DnaBD"/>
</dbReference>
<dbReference type="Gene3D" id="4.10.240.10">
    <property type="entry name" value="Zn(2)-C6 fungal-type DNA-binding domain"/>
    <property type="match status" value="1"/>
</dbReference>
<feature type="compositionally biased region" description="Pro residues" evidence="2">
    <location>
        <begin position="68"/>
        <end position="95"/>
    </location>
</feature>
<keyword evidence="5" id="KW-1185">Reference proteome</keyword>
<feature type="compositionally biased region" description="Polar residues" evidence="2">
    <location>
        <begin position="307"/>
        <end position="318"/>
    </location>
</feature>
<feature type="compositionally biased region" description="Low complexity" evidence="2">
    <location>
        <begin position="319"/>
        <end position="337"/>
    </location>
</feature>